<keyword evidence="2" id="KW-1185">Reference proteome</keyword>
<evidence type="ECO:0000313" key="1">
    <source>
        <dbReference type="EMBL" id="KAF6763619.1"/>
    </source>
</evidence>
<gene>
    <name evidence="1" type="ORF">DFP72DRAFT_479438</name>
</gene>
<accession>A0A8H6IFP9</accession>
<evidence type="ECO:0000313" key="2">
    <source>
        <dbReference type="Proteomes" id="UP000521943"/>
    </source>
</evidence>
<dbReference type="AlphaFoldDB" id="A0A8H6IFP9"/>
<protein>
    <submittedName>
        <fullName evidence="1">Uncharacterized protein</fullName>
    </submittedName>
</protein>
<dbReference type="EMBL" id="JACGCI010000005">
    <property type="protein sequence ID" value="KAF6763619.1"/>
    <property type="molecule type" value="Genomic_DNA"/>
</dbReference>
<sequence>MYRPRRLAVQPYLSHRVVPLHRLVHLSSVFCLLSYGSADPRSTTIGRISQHASVDDIAPLFWRAGVHTEQATPQRKAM</sequence>
<comment type="caution">
    <text evidence="1">The sequence shown here is derived from an EMBL/GenBank/DDBJ whole genome shotgun (WGS) entry which is preliminary data.</text>
</comment>
<name>A0A8H6IFP9_9AGAR</name>
<proteinExistence type="predicted"/>
<reference evidence="1 2" key="1">
    <citation type="submission" date="2020-07" db="EMBL/GenBank/DDBJ databases">
        <title>Comparative genomics of pyrophilous fungi reveals a link between fire events and developmental genes.</title>
        <authorList>
            <consortium name="DOE Joint Genome Institute"/>
            <person name="Steindorff A.S."/>
            <person name="Carver A."/>
            <person name="Calhoun S."/>
            <person name="Stillman K."/>
            <person name="Liu H."/>
            <person name="Lipzen A."/>
            <person name="Pangilinan J."/>
            <person name="Labutti K."/>
            <person name="Bruns T.D."/>
            <person name="Grigoriev I.V."/>
        </authorList>
    </citation>
    <scope>NUCLEOTIDE SEQUENCE [LARGE SCALE GENOMIC DNA]</scope>
    <source>
        <strain evidence="1 2">CBS 144469</strain>
    </source>
</reference>
<dbReference type="Proteomes" id="UP000521943">
    <property type="component" value="Unassembled WGS sequence"/>
</dbReference>
<organism evidence="1 2">
    <name type="scientific">Ephemerocybe angulata</name>
    <dbReference type="NCBI Taxonomy" id="980116"/>
    <lineage>
        <taxon>Eukaryota</taxon>
        <taxon>Fungi</taxon>
        <taxon>Dikarya</taxon>
        <taxon>Basidiomycota</taxon>
        <taxon>Agaricomycotina</taxon>
        <taxon>Agaricomycetes</taxon>
        <taxon>Agaricomycetidae</taxon>
        <taxon>Agaricales</taxon>
        <taxon>Agaricineae</taxon>
        <taxon>Psathyrellaceae</taxon>
        <taxon>Ephemerocybe</taxon>
    </lineage>
</organism>